<protein>
    <submittedName>
        <fullName evidence="1">Uncharacterized protein</fullName>
    </submittedName>
</protein>
<dbReference type="EMBL" id="LDEV01002957">
    <property type="protein sequence ID" value="KLJ06857.1"/>
    <property type="molecule type" value="Genomic_DNA"/>
</dbReference>
<organism evidence="1 2">
    <name type="scientific">Blastomyces silverae</name>
    <dbReference type="NCBI Taxonomy" id="2060906"/>
    <lineage>
        <taxon>Eukaryota</taxon>
        <taxon>Fungi</taxon>
        <taxon>Dikarya</taxon>
        <taxon>Ascomycota</taxon>
        <taxon>Pezizomycotina</taxon>
        <taxon>Eurotiomycetes</taxon>
        <taxon>Eurotiomycetidae</taxon>
        <taxon>Onygenales</taxon>
        <taxon>Ajellomycetaceae</taxon>
        <taxon>Blastomyces</taxon>
    </lineage>
</organism>
<dbReference type="Proteomes" id="UP000053573">
    <property type="component" value="Unassembled WGS sequence"/>
</dbReference>
<feature type="non-terminal residue" evidence="1">
    <location>
        <position position="1"/>
    </location>
</feature>
<proteinExistence type="predicted"/>
<keyword evidence="2" id="KW-1185">Reference proteome</keyword>
<feature type="non-terminal residue" evidence="1">
    <location>
        <position position="57"/>
    </location>
</feature>
<gene>
    <name evidence="1" type="ORF">EMPG_10030</name>
</gene>
<evidence type="ECO:0000313" key="1">
    <source>
        <dbReference type="EMBL" id="KLJ06857.1"/>
    </source>
</evidence>
<evidence type="ECO:0000313" key="2">
    <source>
        <dbReference type="Proteomes" id="UP000053573"/>
    </source>
</evidence>
<name>A0A0H1B7A8_9EURO</name>
<comment type="caution">
    <text evidence="1">The sequence shown here is derived from an EMBL/GenBank/DDBJ whole genome shotgun (WGS) entry which is preliminary data.</text>
</comment>
<reference evidence="2" key="1">
    <citation type="journal article" date="2015" name="PLoS Genet.">
        <title>The dynamic genome and transcriptome of the human fungal pathogen Blastomyces and close relative Emmonsia.</title>
        <authorList>
            <person name="Munoz J.F."/>
            <person name="Gauthier G.M."/>
            <person name="Desjardins C.A."/>
            <person name="Gallo J.E."/>
            <person name="Holder J."/>
            <person name="Sullivan T.D."/>
            <person name="Marty A.J."/>
            <person name="Carmen J.C."/>
            <person name="Chen Z."/>
            <person name="Ding L."/>
            <person name="Gujja S."/>
            <person name="Magrini V."/>
            <person name="Misas E."/>
            <person name="Mitreva M."/>
            <person name="Priest M."/>
            <person name="Saif S."/>
            <person name="Whiston E.A."/>
            <person name="Young S."/>
            <person name="Zeng Q."/>
            <person name="Goldman W.E."/>
            <person name="Mardis E.R."/>
            <person name="Taylor J.W."/>
            <person name="McEwen J.G."/>
            <person name="Clay O.K."/>
            <person name="Klein B.S."/>
            <person name="Cuomo C.A."/>
        </authorList>
    </citation>
    <scope>NUCLEOTIDE SEQUENCE [LARGE SCALE GENOMIC DNA]</scope>
    <source>
        <strain evidence="2">UAMH 139</strain>
    </source>
</reference>
<accession>A0A0H1B7A8</accession>
<sequence>NLYCFKITRISHLIYRVKLKIISEILSELKNFIKMYLTIYYNKIIFFIKNKFNIDIH</sequence>
<dbReference type="AlphaFoldDB" id="A0A0H1B7A8"/>